<keyword evidence="2 12" id="KW-1003">Cell membrane</keyword>
<keyword evidence="7 12" id="KW-0460">Magnesium</keyword>
<evidence type="ECO:0000256" key="2">
    <source>
        <dbReference type="ARBA" id="ARBA00022475"/>
    </source>
</evidence>
<keyword evidence="4 12" id="KW-0328">Glycosyltransferase</keyword>
<keyword evidence="5 12" id="KW-0808">Transferase</keyword>
<dbReference type="GO" id="GO:0005886">
    <property type="term" value="C:plasma membrane"/>
    <property type="evidence" value="ECO:0007669"/>
    <property type="project" value="UniProtKB-SubCell"/>
</dbReference>
<gene>
    <name evidence="14" type="primary">wecA_2</name>
    <name evidence="12" type="synonym">wecA</name>
    <name evidence="14" type="ORF">VQ7734_03340</name>
</gene>
<feature type="transmembrane region" description="Helical" evidence="12">
    <location>
        <begin position="66"/>
        <end position="86"/>
    </location>
</feature>
<dbReference type="RefSeq" id="WP_073584639.1">
    <property type="nucleotide sequence ID" value="NZ_AP024897.1"/>
</dbReference>
<feature type="transmembrane region" description="Helical" evidence="12">
    <location>
        <begin position="182"/>
        <end position="199"/>
    </location>
</feature>
<dbReference type="GO" id="GO:0000287">
    <property type="term" value="F:magnesium ion binding"/>
    <property type="evidence" value="ECO:0007669"/>
    <property type="project" value="InterPro"/>
</dbReference>
<dbReference type="GO" id="GO:0044038">
    <property type="term" value="P:cell wall macromolecule biosynthetic process"/>
    <property type="evidence" value="ECO:0007669"/>
    <property type="project" value="TreeGrafter"/>
</dbReference>
<dbReference type="InterPro" id="IPR012750">
    <property type="entry name" value="ECA_WecA-rel"/>
</dbReference>
<dbReference type="OrthoDB" id="9783652at2"/>
<feature type="transmembrane region" description="Helical" evidence="12">
    <location>
        <begin position="6"/>
        <end position="21"/>
    </location>
</feature>
<feature type="transmembrane region" description="Helical" evidence="12">
    <location>
        <begin position="98"/>
        <end position="121"/>
    </location>
</feature>
<dbReference type="HAMAP" id="MF_02030">
    <property type="entry name" value="WecA_Gammaproteo"/>
    <property type="match status" value="1"/>
</dbReference>
<evidence type="ECO:0000256" key="11">
    <source>
        <dbReference type="ARBA" id="ARBA00023211"/>
    </source>
</evidence>
<dbReference type="PROSITE" id="PS01348">
    <property type="entry name" value="MRAY_2"/>
    <property type="match status" value="1"/>
</dbReference>
<name>A0A1M7YY48_9VIBR</name>
<evidence type="ECO:0000256" key="6">
    <source>
        <dbReference type="ARBA" id="ARBA00022692"/>
    </source>
</evidence>
<keyword evidence="13" id="KW-0479">Metal-binding</keyword>
<comment type="subcellular location">
    <subcellularLocation>
        <location evidence="12">Cell inner membrane</location>
        <topology evidence="12">Multi-pass membrane protein</topology>
    </subcellularLocation>
    <subcellularLocation>
        <location evidence="1">Cell membrane</location>
        <topology evidence="1">Multi-pass membrane protein</topology>
    </subcellularLocation>
</comment>
<evidence type="ECO:0000256" key="8">
    <source>
        <dbReference type="ARBA" id="ARBA00022985"/>
    </source>
</evidence>
<keyword evidence="15" id="KW-1185">Reference proteome</keyword>
<dbReference type="EMBL" id="FRFG01000043">
    <property type="protein sequence ID" value="SHO57570.1"/>
    <property type="molecule type" value="Genomic_DNA"/>
</dbReference>
<comment type="pathway">
    <text evidence="12">Bacterial outer membrane biogenesis; LPS O-antigen biosynthesis.</text>
</comment>
<keyword evidence="9 12" id="KW-1133">Transmembrane helix</keyword>
<feature type="binding site" evidence="13">
    <location>
        <position position="214"/>
    </location>
    <ligand>
        <name>Mg(2+)</name>
        <dbReference type="ChEBI" id="CHEBI:18420"/>
    </ligand>
</feature>
<sequence>MINGIELLSLFFISVIVLFISRKVAKAISLVDIPDARKQHQGSVPIVGGIAITICYLFFLSRHTSLIPAAPVHMFGVTILAVVGALDDKKGLGIKFRLAVQTLIALLMVFGANLKLQYFGFLIGDISLNFPSWYLPVTILAVISAINAFNMIDGLDGLLGSLSIIIFSSLAILLLYHGQVNLAYVCLSLIIIMSAYLLLNMGLLGKRFRIFMGDAGSMVIGWTVLWFLLQSTQQPLQVIKPVTALWIIAIPLMDMVATIVRRIRKKQSPFQADRTHIHHILLKLGLSKTKTLLTLAGVSVLLSGTGIVCDMKNIPDSIMFYAFLTVFGLYNVSVNLLISRINRKTVLLSEV</sequence>
<evidence type="ECO:0000256" key="5">
    <source>
        <dbReference type="ARBA" id="ARBA00022679"/>
    </source>
</evidence>
<evidence type="ECO:0000256" key="13">
    <source>
        <dbReference type="PIRSR" id="PIRSR600715-1"/>
    </source>
</evidence>
<reference evidence="15" key="1">
    <citation type="submission" date="2016-12" db="EMBL/GenBank/DDBJ databases">
        <authorList>
            <person name="Rodrigo-Torres L."/>
            <person name="Arahal R.D."/>
            <person name="Lucena T."/>
        </authorList>
    </citation>
    <scope>NUCLEOTIDE SEQUENCE [LARGE SCALE GENOMIC DNA]</scope>
</reference>
<dbReference type="STRING" id="1117707.VQ7734_03340"/>
<evidence type="ECO:0000256" key="3">
    <source>
        <dbReference type="ARBA" id="ARBA00022519"/>
    </source>
</evidence>
<comment type="cofactor">
    <cofactor evidence="12 13">
        <name>Mg(2+)</name>
        <dbReference type="ChEBI" id="CHEBI:18420"/>
    </cofactor>
</comment>
<comment type="similarity">
    <text evidence="12">Belongs to the glycosyltransferase 4 family. WecA subfamily.</text>
</comment>
<evidence type="ECO:0000313" key="15">
    <source>
        <dbReference type="Proteomes" id="UP000184600"/>
    </source>
</evidence>
<comment type="function">
    <text evidence="12">Catalyzes the transfer of the GlcNAc-1-phosphate moiety from UDP-GlcNAc onto the carrier lipid undecaprenyl phosphate (C55-P), yielding GlcNAc-pyrophosphoryl-undecaprenyl (GlcNAc-PP-C55).</text>
</comment>
<feature type="binding site" evidence="13">
    <location>
        <position position="150"/>
    </location>
    <ligand>
        <name>Mg(2+)</name>
        <dbReference type="ChEBI" id="CHEBI:18420"/>
    </ligand>
</feature>
<keyword evidence="8 12" id="KW-0448">Lipopolysaccharide biosynthesis</keyword>
<dbReference type="PANTHER" id="PTHR22926:SF3">
    <property type="entry name" value="UNDECAPRENYL-PHOSPHATE ALPHA-N-ACETYLGLUCOSAMINYL 1-PHOSPHATE TRANSFERASE"/>
    <property type="match status" value="1"/>
</dbReference>
<keyword evidence="6 12" id="KW-0812">Transmembrane</keyword>
<evidence type="ECO:0000256" key="4">
    <source>
        <dbReference type="ARBA" id="ARBA00022676"/>
    </source>
</evidence>
<evidence type="ECO:0000256" key="10">
    <source>
        <dbReference type="ARBA" id="ARBA00023136"/>
    </source>
</evidence>
<feature type="transmembrane region" description="Helical" evidence="12">
    <location>
        <begin position="42"/>
        <end position="60"/>
    </location>
</feature>
<organism evidence="14 15">
    <name type="scientific">Vibrio quintilis</name>
    <dbReference type="NCBI Taxonomy" id="1117707"/>
    <lineage>
        <taxon>Bacteria</taxon>
        <taxon>Pseudomonadati</taxon>
        <taxon>Pseudomonadota</taxon>
        <taxon>Gammaproteobacteria</taxon>
        <taxon>Vibrionales</taxon>
        <taxon>Vibrionaceae</taxon>
        <taxon>Vibrio</taxon>
    </lineage>
</organism>
<protein>
    <recommendedName>
        <fullName evidence="12">Undecaprenyl-phosphate alpha-N-acetylglucosaminyl 1-phosphate transferase</fullName>
        <ecNumber evidence="12">2.7.8.33</ecNumber>
    </recommendedName>
    <alternativeName>
        <fullName evidence="12">UDP-GlcNAc:undecaprenyl-phosphate GlcNAc-1-phosphate transferase</fullName>
    </alternativeName>
    <alternativeName>
        <fullName evidence="12">Undecaprenyl-phosphate GlcNAc-1-phosphate transferase</fullName>
    </alternativeName>
</protein>
<dbReference type="InterPro" id="IPR018480">
    <property type="entry name" value="PNAcMuramoyl-5peptid_Trfase_CS"/>
</dbReference>
<dbReference type="GO" id="GO:0030145">
    <property type="term" value="F:manganese ion binding"/>
    <property type="evidence" value="ECO:0007669"/>
    <property type="project" value="InterPro"/>
</dbReference>
<dbReference type="EC" id="2.7.8.33" evidence="12"/>
<proteinExistence type="inferred from homology"/>
<dbReference type="CDD" id="cd06853">
    <property type="entry name" value="GT_WecA_like"/>
    <property type="match status" value="1"/>
</dbReference>
<accession>A0A1M7YY48</accession>
<feature type="transmembrane region" description="Helical" evidence="12">
    <location>
        <begin position="133"/>
        <end position="150"/>
    </location>
</feature>
<evidence type="ECO:0000313" key="14">
    <source>
        <dbReference type="EMBL" id="SHO57570.1"/>
    </source>
</evidence>
<evidence type="ECO:0000256" key="12">
    <source>
        <dbReference type="HAMAP-Rule" id="MF_02030"/>
    </source>
</evidence>
<dbReference type="Pfam" id="PF00953">
    <property type="entry name" value="Glycos_transf_4"/>
    <property type="match status" value="1"/>
</dbReference>
<dbReference type="Proteomes" id="UP000184600">
    <property type="component" value="Unassembled WGS sequence"/>
</dbReference>
<dbReference type="NCBIfam" id="TIGR02380">
    <property type="entry name" value="ECA_wecA"/>
    <property type="match status" value="1"/>
</dbReference>
<feature type="transmembrane region" description="Helical" evidence="12">
    <location>
        <begin position="211"/>
        <end position="229"/>
    </location>
</feature>
<keyword evidence="10 12" id="KW-0472">Membrane</keyword>
<dbReference type="UniPathway" id="UPA00281"/>
<keyword evidence="3 12" id="KW-0997">Cell inner membrane</keyword>
<evidence type="ECO:0000256" key="7">
    <source>
        <dbReference type="ARBA" id="ARBA00022842"/>
    </source>
</evidence>
<feature type="transmembrane region" description="Helical" evidence="12">
    <location>
        <begin position="241"/>
        <end position="260"/>
    </location>
</feature>
<comment type="catalytic activity">
    <reaction evidence="12">
        <text>di-trans,octa-cis-undecaprenyl phosphate + UDP-N-acetyl-alpha-D-glucosamine = N-acetyl-alpha-D-glucosaminyl-di-trans,octa-cis-undecaprenyl diphosphate + UMP</text>
        <dbReference type="Rhea" id="RHEA:28090"/>
        <dbReference type="ChEBI" id="CHEBI:57705"/>
        <dbReference type="ChEBI" id="CHEBI:57865"/>
        <dbReference type="ChEBI" id="CHEBI:60392"/>
        <dbReference type="ChEBI" id="CHEBI:62959"/>
        <dbReference type="EC" id="2.7.8.33"/>
    </reaction>
</comment>
<feature type="transmembrane region" description="Helical" evidence="12">
    <location>
        <begin position="320"/>
        <end position="338"/>
    </location>
</feature>
<evidence type="ECO:0000256" key="1">
    <source>
        <dbReference type="ARBA" id="ARBA00004651"/>
    </source>
</evidence>
<comment type="cofactor">
    <cofactor evidence="12">
        <name>Mn(2+)</name>
        <dbReference type="ChEBI" id="CHEBI:29035"/>
    </cofactor>
</comment>
<feature type="transmembrane region" description="Helical" evidence="12">
    <location>
        <begin position="157"/>
        <end position="176"/>
    </location>
</feature>
<dbReference type="GO" id="GO:0009243">
    <property type="term" value="P:O antigen biosynthetic process"/>
    <property type="evidence" value="ECO:0007669"/>
    <property type="project" value="UniProtKB-UniRule"/>
</dbReference>
<dbReference type="PANTHER" id="PTHR22926">
    <property type="entry name" value="PHOSPHO-N-ACETYLMURAMOYL-PENTAPEPTIDE-TRANSFERASE"/>
    <property type="match status" value="1"/>
</dbReference>
<dbReference type="AlphaFoldDB" id="A0A1M7YY48"/>
<dbReference type="GO" id="GO:0016757">
    <property type="term" value="F:glycosyltransferase activity"/>
    <property type="evidence" value="ECO:0007669"/>
    <property type="project" value="UniProtKB-KW"/>
</dbReference>
<dbReference type="InterPro" id="IPR000715">
    <property type="entry name" value="Glycosyl_transferase_4"/>
</dbReference>
<dbReference type="GO" id="GO:0036380">
    <property type="term" value="F:UDP-N-acetylglucosamine-undecaprenyl-phosphate N-acetylglucosaminephosphotransferase activity"/>
    <property type="evidence" value="ECO:0007669"/>
    <property type="project" value="UniProtKB-UniRule"/>
</dbReference>
<evidence type="ECO:0000256" key="9">
    <source>
        <dbReference type="ARBA" id="ARBA00022989"/>
    </source>
</evidence>
<dbReference type="GO" id="GO:0071555">
    <property type="term" value="P:cell wall organization"/>
    <property type="evidence" value="ECO:0007669"/>
    <property type="project" value="TreeGrafter"/>
</dbReference>
<feature type="transmembrane region" description="Helical" evidence="12">
    <location>
        <begin position="291"/>
        <end position="308"/>
    </location>
</feature>
<dbReference type="GO" id="GO:0009276">
    <property type="term" value="C:Gram-negative-bacterium-type cell wall"/>
    <property type="evidence" value="ECO:0007669"/>
    <property type="project" value="InterPro"/>
</dbReference>
<keyword evidence="11 12" id="KW-0464">Manganese</keyword>